<keyword evidence="3" id="KW-0456">Lyase</keyword>
<evidence type="ECO:0000259" key="1">
    <source>
        <dbReference type="Pfam" id="PF00425"/>
    </source>
</evidence>
<organism evidence="3">
    <name type="scientific">Veillonella ratti</name>
    <dbReference type="NCBI Taxonomy" id="103892"/>
    <lineage>
        <taxon>Bacteria</taxon>
        <taxon>Bacillati</taxon>
        <taxon>Bacillota</taxon>
        <taxon>Negativicutes</taxon>
        <taxon>Veillonellales</taxon>
        <taxon>Veillonellaceae</taxon>
        <taxon>Veillonella</taxon>
    </lineage>
</organism>
<dbReference type="InterPro" id="IPR019999">
    <property type="entry name" value="Anth_synth_I-like"/>
</dbReference>
<feature type="domain" description="Chorismate-utilising enzyme C-terminal" evidence="1">
    <location>
        <begin position="231"/>
        <end position="484"/>
    </location>
</feature>
<gene>
    <name evidence="3" type="primary">trpE</name>
    <name evidence="3" type="ORF">VRLFYP33_01135</name>
</gene>
<dbReference type="RefSeq" id="WP_021842127.1">
    <property type="nucleotide sequence ID" value="NZ_CACRUX010000045.1"/>
</dbReference>
<name>A0A6N3BSW0_9FIRM</name>
<dbReference type="InterPro" id="IPR015890">
    <property type="entry name" value="Chorismate_C"/>
</dbReference>
<dbReference type="PANTHER" id="PTHR11236:SF9">
    <property type="entry name" value="ANTHRANILATE SYNTHASE COMPONENT 1"/>
    <property type="match status" value="1"/>
</dbReference>
<protein>
    <submittedName>
        <fullName evidence="3">Anthranilate synthase component 1</fullName>
        <ecNumber evidence="3">4.1.3.27</ecNumber>
    </submittedName>
</protein>
<evidence type="ECO:0000313" key="3">
    <source>
        <dbReference type="EMBL" id="VYU05698.1"/>
    </source>
</evidence>
<dbReference type="PANTHER" id="PTHR11236">
    <property type="entry name" value="AMINOBENZOATE/ANTHRANILATE SYNTHASE"/>
    <property type="match status" value="1"/>
</dbReference>
<dbReference type="Pfam" id="PF00425">
    <property type="entry name" value="Chorismate_bind"/>
    <property type="match status" value="1"/>
</dbReference>
<dbReference type="PRINTS" id="PR00095">
    <property type="entry name" value="ANTSNTHASEI"/>
</dbReference>
<dbReference type="InterPro" id="IPR006805">
    <property type="entry name" value="Anth_synth_I_N"/>
</dbReference>
<dbReference type="InterPro" id="IPR005801">
    <property type="entry name" value="ADC_synthase"/>
</dbReference>
<dbReference type="Pfam" id="PF04715">
    <property type="entry name" value="Anth_synt_I_N"/>
    <property type="match status" value="1"/>
</dbReference>
<dbReference type="GO" id="GO:0004049">
    <property type="term" value="F:anthranilate synthase activity"/>
    <property type="evidence" value="ECO:0007669"/>
    <property type="project" value="UniProtKB-EC"/>
</dbReference>
<accession>A0A6N3BSW0</accession>
<proteinExistence type="predicted"/>
<dbReference type="AlphaFoldDB" id="A0A6N3BSW0"/>
<sequence>MNQLPLETLKKYAADYPIVPVYKEIFSDTRTVVSVLKALKRVSKTAFLLESADNKENWGRYSFLGYNPLLEITCKAGTMTIKGATTQTYRTTKPNEEIRRVMKEYRSPQFDFLPTFTGGLVGYFGYEYMTYQEPHLDHGFQAQRMKLMSTGPYDIPIFNDVDLLLFDKVIVFDHYKKKIILITNIRTDELETNYNKAQLELESLAKLVATGEEVNEPAGNLLTEFEDEFTKEEFMAKIETLQEHIRKGDIFQGVLSIGRRARFKGSLLNAYRILRTTNPSPYMFYLSSPHMELTGASPETLVKVRDGQVETFPIAGTMPRGKNKAEDMAYEERLRNDEKELAEHNMLVDLGRNDLGRVCEFGSVKVTALREIQRFSHVMHICSAVSGTLQKDKDALDALSATLPAGTLSGAPKIRAVEILQTLEKAPRGVYAGAIGYLDFAGNMDTCIGIRMAVARGGYVAVRSGAGIVRDSVPANEYEETRNKAQAIIEAIKKGVEVTGYDIVD</sequence>
<evidence type="ECO:0000259" key="2">
    <source>
        <dbReference type="Pfam" id="PF04715"/>
    </source>
</evidence>
<feature type="domain" description="Anthranilate synthase component I N-terminal" evidence="2">
    <location>
        <begin position="28"/>
        <end position="180"/>
    </location>
</feature>
<dbReference type="EMBL" id="CACRUX010000045">
    <property type="protein sequence ID" value="VYU05698.1"/>
    <property type="molecule type" value="Genomic_DNA"/>
</dbReference>
<dbReference type="SUPFAM" id="SSF56322">
    <property type="entry name" value="ADC synthase"/>
    <property type="match status" value="1"/>
</dbReference>
<reference evidence="3" key="1">
    <citation type="submission" date="2019-11" db="EMBL/GenBank/DDBJ databases">
        <authorList>
            <person name="Feng L."/>
        </authorList>
    </citation>
    <scope>NUCLEOTIDE SEQUENCE</scope>
    <source>
        <strain evidence="3">VrattiLFYP33</strain>
    </source>
</reference>
<dbReference type="GO" id="GO:0000162">
    <property type="term" value="P:L-tryptophan biosynthetic process"/>
    <property type="evidence" value="ECO:0007669"/>
    <property type="project" value="TreeGrafter"/>
</dbReference>
<dbReference type="EC" id="4.1.3.27" evidence="3"/>
<dbReference type="Gene3D" id="3.60.120.10">
    <property type="entry name" value="Anthranilate synthase"/>
    <property type="match status" value="1"/>
</dbReference>